<feature type="region of interest" description="Disordered" evidence="1">
    <location>
        <begin position="126"/>
        <end position="263"/>
    </location>
</feature>
<keyword evidence="3" id="KW-1185">Reference proteome</keyword>
<dbReference type="Proteomes" id="UP000319728">
    <property type="component" value="Unassembled WGS sequence"/>
</dbReference>
<dbReference type="EMBL" id="VLLP01000001">
    <property type="protein sequence ID" value="TWJ27862.1"/>
    <property type="molecule type" value="Genomic_DNA"/>
</dbReference>
<organism evidence="2 3">
    <name type="scientific">Micromonospora sagamiensis</name>
    <dbReference type="NCBI Taxonomy" id="47875"/>
    <lineage>
        <taxon>Bacteria</taxon>
        <taxon>Bacillati</taxon>
        <taxon>Actinomycetota</taxon>
        <taxon>Actinomycetes</taxon>
        <taxon>Micromonosporales</taxon>
        <taxon>Micromonosporaceae</taxon>
        <taxon>Micromonospora</taxon>
    </lineage>
</organism>
<proteinExistence type="predicted"/>
<protein>
    <submittedName>
        <fullName evidence="2">Uncharacterized protein</fullName>
    </submittedName>
</protein>
<evidence type="ECO:0000313" key="3">
    <source>
        <dbReference type="Proteomes" id="UP000319728"/>
    </source>
</evidence>
<evidence type="ECO:0000313" key="2">
    <source>
        <dbReference type="EMBL" id="TWJ27862.1"/>
    </source>
</evidence>
<comment type="caution">
    <text evidence="2">The sequence shown here is derived from an EMBL/GenBank/DDBJ whole genome shotgun (WGS) entry which is preliminary data.</text>
</comment>
<feature type="compositionally biased region" description="Basic and acidic residues" evidence="1">
    <location>
        <begin position="252"/>
        <end position="263"/>
    </location>
</feature>
<gene>
    <name evidence="2" type="ORF">JD81_01362</name>
</gene>
<feature type="region of interest" description="Disordered" evidence="1">
    <location>
        <begin position="26"/>
        <end position="98"/>
    </location>
</feature>
<name>A0A562WC79_9ACTN</name>
<accession>A0A562WC79</accession>
<sequence>MRAVSGNLAIITVRRLWDGLRDTGRRARGSVAGQGRHRRQPAAGLRRPVGPRCGPTGRGRQEARSSRPVPDGAQSRVDASSAARARVEGHSVAARGRRRLRPERPLVITVRSRRRTRWAVFRCQGGRRGRLPGVCPVPPAGGRPSWSGVRQPRDAHAGSGDPEPRVTGGAGFPCPRRPSGRRRERAAIGRGRSGGASPGLSGPNRRTGRRGGTGGRPAAGDRPPLRRMPDGAAGADPSDPPPASRRPARTVSGRDRAGRSVVR</sequence>
<feature type="compositionally biased region" description="Low complexity" evidence="1">
    <location>
        <begin position="73"/>
        <end position="84"/>
    </location>
</feature>
<evidence type="ECO:0000256" key="1">
    <source>
        <dbReference type="SAM" id="MobiDB-lite"/>
    </source>
</evidence>
<dbReference type="AlphaFoldDB" id="A0A562WC79"/>
<reference evidence="2 3" key="1">
    <citation type="submission" date="2019-07" db="EMBL/GenBank/DDBJ databases">
        <title>R&amp;d 2014.</title>
        <authorList>
            <person name="Klenk H.-P."/>
        </authorList>
    </citation>
    <scope>NUCLEOTIDE SEQUENCE [LARGE SCALE GENOMIC DNA]</scope>
    <source>
        <strain evidence="2 3">DSM 43912</strain>
    </source>
</reference>